<keyword evidence="4 14" id="KW-1003">Cell membrane</keyword>
<keyword evidence="3 14" id="KW-0813">Transport</keyword>
<dbReference type="Pfam" id="PF00474">
    <property type="entry name" value="SSF"/>
    <property type="match status" value="1"/>
</dbReference>
<evidence type="ECO:0000313" key="15">
    <source>
        <dbReference type="EMBL" id="SDU80511.1"/>
    </source>
</evidence>
<feature type="transmembrane region" description="Helical" evidence="14">
    <location>
        <begin position="127"/>
        <end position="154"/>
    </location>
</feature>
<dbReference type="GO" id="GO:0015193">
    <property type="term" value="F:L-proline transmembrane transporter activity"/>
    <property type="evidence" value="ECO:0007669"/>
    <property type="project" value="TreeGrafter"/>
</dbReference>
<sequence>MTDQVFQTISMALYLLAMIGIGLWAYRKNDSVDDYMLGGRQLNPAVAALSAGASDMSGWLLMGLPGALYANGLVESWIAIGLTVGAWLNWKFVAPRLRSYTEVSNNSITVPSFLDSRLRDSTHSLRIVSGLVILFFFTFYVSSGMVAGGVFFHAAFGTSYLSGMLLVATVTIIYTILGGFLAVSWTDLVQGVMMLLALVFVPIMGLVVVDGPSAAIESAQLLNSNWQSLIGDTTVTFAGIIGIFSALAWGLGYFGQPHIIVRFMALRKPAEAKAARRIGIGWMVLSILGAMGTALVGVAYAQQSGEGLLDNPEQVFIYMGQILFHPLIAGFMLAAILAAIMSTISSQLLVSSSALVEDIYSVFVHQKLSEKHGVMLSRAGVILISIIAALLAISPSDTILELVAFAWAGFGGAFGPVVLLSLFWRKLTTSGALSGMVVGSVVVVLWSNLSGGIFDLYEIVPGFLANLIFAVIVSALTYTENPTITAEFEATKQLVKNWDDRTEALQTVDATTSTDRYTPRSTR</sequence>
<dbReference type="GeneID" id="65344959"/>
<gene>
    <name evidence="15" type="ORF">SAMN04489737_1225</name>
</gene>
<comment type="similarity">
    <text evidence="2 13">Belongs to the sodium:solute symporter (SSF) (TC 2.A.21) family.</text>
</comment>
<evidence type="ECO:0000256" key="7">
    <source>
        <dbReference type="ARBA" id="ARBA00022989"/>
    </source>
</evidence>
<dbReference type="AlphaFoldDB" id="A0A1H2LIV5"/>
<dbReference type="Gene3D" id="1.20.1730.10">
    <property type="entry name" value="Sodium/glucose cotransporter"/>
    <property type="match status" value="1"/>
</dbReference>
<dbReference type="InterPro" id="IPR001734">
    <property type="entry name" value="Na/solute_symporter"/>
</dbReference>
<dbReference type="NCBIfam" id="TIGR00813">
    <property type="entry name" value="sss"/>
    <property type="match status" value="1"/>
</dbReference>
<keyword evidence="9 14" id="KW-0406">Ion transport</keyword>
<dbReference type="NCBIfam" id="TIGR02121">
    <property type="entry name" value="Na_Pro_sym"/>
    <property type="match status" value="1"/>
</dbReference>
<keyword evidence="6 14" id="KW-0769">Symport</keyword>
<evidence type="ECO:0000256" key="5">
    <source>
        <dbReference type="ARBA" id="ARBA00022692"/>
    </source>
</evidence>
<feature type="transmembrane region" description="Helical" evidence="14">
    <location>
        <begin position="459"/>
        <end position="478"/>
    </location>
</feature>
<accession>A0A1H2LIV5</accession>
<comment type="function">
    <text evidence="14">Catalyzes the sodium-dependent uptake of extracellular L-proline.</text>
</comment>
<keyword evidence="11 14" id="KW-0739">Sodium transport</keyword>
<dbReference type="InterPro" id="IPR038377">
    <property type="entry name" value="Na/Glc_symporter_sf"/>
</dbReference>
<comment type="subcellular location">
    <subcellularLocation>
        <location evidence="1 14">Cell membrane</location>
        <topology evidence="1 14">Multi-pass membrane protein</topology>
    </subcellularLocation>
</comment>
<dbReference type="Proteomes" id="UP000214355">
    <property type="component" value="Chromosome I"/>
</dbReference>
<comment type="catalytic activity">
    <reaction evidence="12">
        <text>L-proline(in) + Na(+)(in) = L-proline(out) + Na(+)(out)</text>
        <dbReference type="Rhea" id="RHEA:28967"/>
        <dbReference type="ChEBI" id="CHEBI:29101"/>
        <dbReference type="ChEBI" id="CHEBI:60039"/>
    </reaction>
</comment>
<evidence type="ECO:0000256" key="8">
    <source>
        <dbReference type="ARBA" id="ARBA00023053"/>
    </source>
</evidence>
<name>A0A1H2LIV5_9ACTO</name>
<feature type="transmembrane region" description="Helical" evidence="14">
    <location>
        <begin position="275"/>
        <end position="302"/>
    </location>
</feature>
<dbReference type="PANTHER" id="PTHR48086">
    <property type="entry name" value="SODIUM/PROLINE SYMPORTER-RELATED"/>
    <property type="match status" value="1"/>
</dbReference>
<feature type="transmembrane region" description="Helical" evidence="14">
    <location>
        <begin position="160"/>
        <end position="183"/>
    </location>
</feature>
<feature type="transmembrane region" description="Helical" evidence="14">
    <location>
        <begin position="322"/>
        <end position="344"/>
    </location>
</feature>
<proteinExistence type="inferred from homology"/>
<dbReference type="GO" id="GO:0031402">
    <property type="term" value="F:sodium ion binding"/>
    <property type="evidence" value="ECO:0007669"/>
    <property type="project" value="UniProtKB-UniRule"/>
</dbReference>
<keyword evidence="10 14" id="KW-0472">Membrane</keyword>
<evidence type="ECO:0000256" key="6">
    <source>
        <dbReference type="ARBA" id="ARBA00022847"/>
    </source>
</evidence>
<keyword evidence="16" id="KW-1185">Reference proteome</keyword>
<feature type="transmembrane region" description="Helical" evidence="14">
    <location>
        <begin position="6"/>
        <end position="25"/>
    </location>
</feature>
<dbReference type="CDD" id="cd11475">
    <property type="entry name" value="SLC5sbd_PutP"/>
    <property type="match status" value="1"/>
</dbReference>
<evidence type="ECO:0000256" key="13">
    <source>
        <dbReference type="RuleBase" id="RU362091"/>
    </source>
</evidence>
<dbReference type="RefSeq" id="WP_091281094.1">
    <property type="nucleotide sequence ID" value="NZ_JABAPH010000014.1"/>
</dbReference>
<dbReference type="GO" id="GO:0005886">
    <property type="term" value="C:plasma membrane"/>
    <property type="evidence" value="ECO:0007669"/>
    <property type="project" value="UniProtKB-SubCell"/>
</dbReference>
<evidence type="ECO:0000256" key="10">
    <source>
        <dbReference type="ARBA" id="ARBA00023136"/>
    </source>
</evidence>
<feature type="transmembrane region" description="Helical" evidence="14">
    <location>
        <begin position="375"/>
        <end position="393"/>
    </location>
</feature>
<reference evidence="16" key="1">
    <citation type="submission" date="2016-10" db="EMBL/GenBank/DDBJ databases">
        <authorList>
            <person name="Varghese N."/>
            <person name="Submissions S."/>
        </authorList>
    </citation>
    <scope>NUCLEOTIDE SEQUENCE [LARGE SCALE GENOMIC DNA]</scope>
    <source>
        <strain evidence="16">DSM 10002</strain>
    </source>
</reference>
<keyword evidence="8 14" id="KW-0915">Sodium</keyword>
<dbReference type="PROSITE" id="PS00457">
    <property type="entry name" value="NA_SOLUT_SYMP_2"/>
    <property type="match status" value="1"/>
</dbReference>
<protein>
    <recommendedName>
        <fullName evidence="14">Sodium/proline symporter</fullName>
    </recommendedName>
    <alternativeName>
        <fullName evidence="14">Proline permease</fullName>
    </alternativeName>
</protein>
<dbReference type="InterPro" id="IPR011851">
    <property type="entry name" value="Na/Pro_symporter"/>
</dbReference>
<dbReference type="PROSITE" id="PS50283">
    <property type="entry name" value="NA_SOLUT_SYMP_3"/>
    <property type="match status" value="1"/>
</dbReference>
<dbReference type="InterPro" id="IPR050277">
    <property type="entry name" value="Sodium:Solute_Symporter"/>
</dbReference>
<feature type="transmembrane region" description="Helical" evidence="14">
    <location>
        <begin position="68"/>
        <end position="90"/>
    </location>
</feature>
<evidence type="ECO:0000256" key="11">
    <source>
        <dbReference type="ARBA" id="ARBA00023201"/>
    </source>
</evidence>
<feature type="transmembrane region" description="Helical" evidence="14">
    <location>
        <begin position="235"/>
        <end position="254"/>
    </location>
</feature>
<organism evidence="15 16">
    <name type="scientific">Arcanobacterium phocae</name>
    <dbReference type="NCBI Taxonomy" id="131112"/>
    <lineage>
        <taxon>Bacteria</taxon>
        <taxon>Bacillati</taxon>
        <taxon>Actinomycetota</taxon>
        <taxon>Actinomycetes</taxon>
        <taxon>Actinomycetales</taxon>
        <taxon>Actinomycetaceae</taxon>
        <taxon>Arcanobacterium</taxon>
    </lineage>
</organism>
<dbReference type="OrthoDB" id="9789704at2"/>
<evidence type="ECO:0000256" key="3">
    <source>
        <dbReference type="ARBA" id="ARBA00022448"/>
    </source>
</evidence>
<dbReference type="InterPro" id="IPR018212">
    <property type="entry name" value="Na/solute_symporter_CS"/>
</dbReference>
<evidence type="ECO:0000256" key="9">
    <source>
        <dbReference type="ARBA" id="ARBA00023065"/>
    </source>
</evidence>
<dbReference type="EMBL" id="LT629804">
    <property type="protein sequence ID" value="SDU80511.1"/>
    <property type="molecule type" value="Genomic_DNA"/>
</dbReference>
<evidence type="ECO:0000256" key="4">
    <source>
        <dbReference type="ARBA" id="ARBA00022475"/>
    </source>
</evidence>
<dbReference type="PANTHER" id="PTHR48086:SF3">
    <property type="entry name" value="SODIUM_PROLINE SYMPORTER"/>
    <property type="match status" value="1"/>
</dbReference>
<dbReference type="GO" id="GO:0015824">
    <property type="term" value="P:proline transport"/>
    <property type="evidence" value="ECO:0007669"/>
    <property type="project" value="UniProtKB-UniRule"/>
</dbReference>
<evidence type="ECO:0000256" key="14">
    <source>
        <dbReference type="RuleBase" id="RU366012"/>
    </source>
</evidence>
<keyword evidence="7 14" id="KW-1133">Transmembrane helix</keyword>
<evidence type="ECO:0000256" key="12">
    <source>
        <dbReference type="ARBA" id="ARBA00033708"/>
    </source>
</evidence>
<dbReference type="PROSITE" id="PS00456">
    <property type="entry name" value="NA_SOLUT_SYMP_1"/>
    <property type="match status" value="1"/>
</dbReference>
<dbReference type="GO" id="GO:0005298">
    <property type="term" value="F:proline:sodium symporter activity"/>
    <property type="evidence" value="ECO:0007669"/>
    <property type="project" value="UniProtKB-UniRule"/>
</dbReference>
<evidence type="ECO:0000256" key="1">
    <source>
        <dbReference type="ARBA" id="ARBA00004651"/>
    </source>
</evidence>
<feature type="transmembrane region" description="Helical" evidence="14">
    <location>
        <begin position="431"/>
        <end position="453"/>
    </location>
</feature>
<keyword evidence="14" id="KW-0029">Amino-acid transport</keyword>
<feature type="transmembrane region" description="Helical" evidence="14">
    <location>
        <begin position="399"/>
        <end position="424"/>
    </location>
</feature>
<dbReference type="STRING" id="131112.SAMN04489737_1225"/>
<feature type="transmembrane region" description="Helical" evidence="14">
    <location>
        <begin position="195"/>
        <end position="215"/>
    </location>
</feature>
<keyword evidence="5 14" id="KW-0812">Transmembrane</keyword>
<dbReference type="FunFam" id="1.20.1730.10:FF:000002">
    <property type="entry name" value="Sodium/proline symporter"/>
    <property type="match status" value="1"/>
</dbReference>
<evidence type="ECO:0000256" key="2">
    <source>
        <dbReference type="ARBA" id="ARBA00006434"/>
    </source>
</evidence>
<evidence type="ECO:0000313" key="16">
    <source>
        <dbReference type="Proteomes" id="UP000214355"/>
    </source>
</evidence>